<protein>
    <submittedName>
        <fullName evidence="15">Delta 8 Fatty Acid Desaturase</fullName>
    </submittedName>
</protein>
<evidence type="ECO:0000256" key="10">
    <source>
        <dbReference type="ARBA" id="ARBA00023098"/>
    </source>
</evidence>
<dbReference type="PROSITE" id="PS50255">
    <property type="entry name" value="CYTOCHROME_B5_2"/>
    <property type="match status" value="1"/>
</dbReference>
<keyword evidence="11 13" id="KW-0472">Membrane</keyword>
<feature type="domain" description="Cytochrome b5 heme-binding" evidence="14">
    <location>
        <begin position="821"/>
        <end position="898"/>
    </location>
</feature>
<dbReference type="GO" id="GO:0006629">
    <property type="term" value="P:lipid metabolic process"/>
    <property type="evidence" value="ECO:0007669"/>
    <property type="project" value="UniProtKB-KW"/>
</dbReference>
<evidence type="ECO:0000256" key="12">
    <source>
        <dbReference type="SAM" id="MobiDB-lite"/>
    </source>
</evidence>
<dbReference type="GO" id="GO:0046872">
    <property type="term" value="F:metal ion binding"/>
    <property type="evidence" value="ECO:0007669"/>
    <property type="project" value="UniProtKB-KW"/>
</dbReference>
<keyword evidence="9" id="KW-0408">Iron</keyword>
<keyword evidence="4" id="KW-0349">Heme</keyword>
<evidence type="ECO:0000313" key="15">
    <source>
        <dbReference type="EMBL" id="KAF4657721.1"/>
    </source>
</evidence>
<evidence type="ECO:0000256" key="13">
    <source>
        <dbReference type="SAM" id="Phobius"/>
    </source>
</evidence>
<evidence type="ECO:0000256" key="2">
    <source>
        <dbReference type="ARBA" id="ARBA00005189"/>
    </source>
</evidence>
<name>A0A7J6LFK9_PEROL</name>
<dbReference type="InterPro" id="IPR036400">
    <property type="entry name" value="Cyt_B5-like_heme/steroid_sf"/>
</dbReference>
<dbReference type="InterPro" id="IPR001199">
    <property type="entry name" value="Cyt_B5-like_heme/steroid-bd"/>
</dbReference>
<evidence type="ECO:0000256" key="6">
    <source>
        <dbReference type="ARBA" id="ARBA00022723"/>
    </source>
</evidence>
<dbReference type="Proteomes" id="UP000570595">
    <property type="component" value="Unassembled WGS sequence"/>
</dbReference>
<evidence type="ECO:0000256" key="4">
    <source>
        <dbReference type="ARBA" id="ARBA00022617"/>
    </source>
</evidence>
<keyword evidence="6" id="KW-0479">Metal-binding</keyword>
<dbReference type="Pfam" id="PF00487">
    <property type="entry name" value="FA_desaturase"/>
    <property type="match status" value="1"/>
</dbReference>
<dbReference type="Pfam" id="PF00173">
    <property type="entry name" value="Cyt-b5"/>
    <property type="match status" value="1"/>
</dbReference>
<proteinExistence type="inferred from homology"/>
<keyword evidence="10" id="KW-0443">Lipid metabolism</keyword>
<gene>
    <name evidence="15" type="primary">SLD1_2</name>
    <name evidence="15" type="ORF">FOZ61_006104</name>
</gene>
<dbReference type="GO" id="GO:0016020">
    <property type="term" value="C:membrane"/>
    <property type="evidence" value="ECO:0007669"/>
    <property type="project" value="UniProtKB-SubCell"/>
</dbReference>
<feature type="non-terminal residue" evidence="15">
    <location>
        <position position="1"/>
    </location>
</feature>
<evidence type="ECO:0000256" key="7">
    <source>
        <dbReference type="ARBA" id="ARBA00022989"/>
    </source>
</evidence>
<evidence type="ECO:0000313" key="16">
    <source>
        <dbReference type="Proteomes" id="UP000570595"/>
    </source>
</evidence>
<feature type="region of interest" description="Disordered" evidence="12">
    <location>
        <begin position="774"/>
        <end position="816"/>
    </location>
</feature>
<dbReference type="SMART" id="SM01117">
    <property type="entry name" value="Cyt-b5"/>
    <property type="match status" value="1"/>
</dbReference>
<accession>A0A7J6LFK9</accession>
<evidence type="ECO:0000256" key="9">
    <source>
        <dbReference type="ARBA" id="ARBA00023004"/>
    </source>
</evidence>
<keyword evidence="8" id="KW-0560">Oxidoreductase</keyword>
<evidence type="ECO:0000256" key="3">
    <source>
        <dbReference type="ARBA" id="ARBA00009295"/>
    </source>
</evidence>
<evidence type="ECO:0000256" key="11">
    <source>
        <dbReference type="ARBA" id="ARBA00023136"/>
    </source>
</evidence>
<keyword evidence="7 13" id="KW-1133">Transmembrane helix</keyword>
<dbReference type="Gene3D" id="3.10.120.10">
    <property type="entry name" value="Cytochrome b5-like heme/steroid binding domain"/>
    <property type="match status" value="1"/>
</dbReference>
<comment type="subcellular location">
    <subcellularLocation>
        <location evidence="1">Membrane</location>
        <topology evidence="1">Multi-pass membrane protein</topology>
    </subcellularLocation>
</comment>
<evidence type="ECO:0000256" key="8">
    <source>
        <dbReference type="ARBA" id="ARBA00023002"/>
    </source>
</evidence>
<dbReference type="SUPFAM" id="SSF55856">
    <property type="entry name" value="Cytochrome b5-like heme/steroid binding domain"/>
    <property type="match status" value="1"/>
</dbReference>
<dbReference type="PANTHER" id="PTHR19353">
    <property type="entry name" value="FATTY ACID DESATURASE 2"/>
    <property type="match status" value="1"/>
</dbReference>
<dbReference type="InterPro" id="IPR005804">
    <property type="entry name" value="FA_desaturase_dom"/>
</dbReference>
<sequence>MCRILRSPRVAATFLSSTHVHSTLEMLLDIMLRTGWSHGSFRRPCGMCALLRCFDSGAPTEVDVVDTCLQLIQACVRSGRLDRMERCLRGRLMEHEAAEIPMMCFIGALRKPQDCKWLQGRLSSHPYPPVVRGVIVSLYNSEQLGLSECVDDLLYCATEGCFRVDVGNMHLHLSRHSPEIATALGRALLAASSPQAAAGRALHVIRQHALKWSSLWRSREERIRWLGEGFYMVVCVVFKGLIGFVPPEAVLETVLLLNVFRQDTADSEALVSTALSKVDPGELARLILPLREGDELVTGLSWLGQKGSEVCNRLCLPLLYRGLLTSVAAATALMAVTAGGLPYRDRLEFASRALDVHRPEQCGPLSLAICRLMEAADTDADLAGRMLSSARDATLQCADAHTAASLYEVFLRAGRRWAPLAVKLLFVPTKFDAEEIFRRVVTSEYDLVSKTNTLMRLLGLFLLLPAVILAVRRHHDRTSSLLQQKSVAPVDSPDARVLERDTPRLMSTGIEEELPQSAYKPEILSPETKAQLGFFSRMLARLGAESGQLHTPARSEDISKFMNFRQTKCCAPEVKGFDAFAESEGQPVRAENISVNLQQLRAVNLDGEADLVSGLPCSMSLSISSISQFIVGVAVTLQFADVITGHLKKNTPTSAAESENPWLNAFLAAIVGGGFFLVAECLSRLNVLPARVGAMFHDRALNAHQNWERHFRRSVVEAGVAVASSWAAANHLSAGIPLSVAIGITAAIWSVVICHSLDIFAGVEVDSRPAATAAAAAGKDNATDRDAREDKETDREELSSEVVESQPKSRKSRDSSSSAELPLYTWEEVARHASRESCWIVVDGFVYDLTNWLDRHPGGILPILNCAGDVDATDVFIANHPPKVVKRILPAFKIGRLQGYTVSPVTAEFRKLVSDMEASGWFNTDLTYYMGLGVWYALLLGASICSVVVLQSAVLGGFLMGLVWQQAAFTGHDLGHNAVFHEKARDDRWAVFLGNFLGGISIGWWKATHNVHHVVTNSISSDPDIQHMPVLAVSEKIAVPQDELHKTKGFWSTYHEKYFPLDSVAKKVLPRQHYL</sequence>
<dbReference type="PANTHER" id="PTHR19353:SF30">
    <property type="entry name" value="DELTA 8-(E)-SPHINGOLIPID DESATURASE"/>
    <property type="match status" value="1"/>
</dbReference>
<dbReference type="AlphaFoldDB" id="A0A7J6LFK9"/>
<feature type="compositionally biased region" description="Basic and acidic residues" evidence="12">
    <location>
        <begin position="781"/>
        <end position="798"/>
    </location>
</feature>
<comment type="pathway">
    <text evidence="2">Lipid metabolism.</text>
</comment>
<feature type="transmembrane region" description="Helical" evidence="13">
    <location>
        <begin position="662"/>
        <end position="682"/>
    </location>
</feature>
<organism evidence="15 16">
    <name type="scientific">Perkinsus olseni</name>
    <name type="common">Perkinsus atlanticus</name>
    <dbReference type="NCBI Taxonomy" id="32597"/>
    <lineage>
        <taxon>Eukaryota</taxon>
        <taxon>Sar</taxon>
        <taxon>Alveolata</taxon>
        <taxon>Perkinsozoa</taxon>
        <taxon>Perkinsea</taxon>
        <taxon>Perkinsida</taxon>
        <taxon>Perkinsidae</taxon>
        <taxon>Perkinsus</taxon>
    </lineage>
</organism>
<evidence type="ECO:0000256" key="5">
    <source>
        <dbReference type="ARBA" id="ARBA00022692"/>
    </source>
</evidence>
<keyword evidence="5 13" id="KW-0812">Transmembrane</keyword>
<dbReference type="EMBL" id="JABAHT010000340">
    <property type="protein sequence ID" value="KAF4657721.1"/>
    <property type="molecule type" value="Genomic_DNA"/>
</dbReference>
<reference evidence="15 16" key="1">
    <citation type="submission" date="2020-04" db="EMBL/GenBank/DDBJ databases">
        <title>Perkinsus olseni comparative genomics.</title>
        <authorList>
            <person name="Bogema D.R."/>
        </authorList>
    </citation>
    <scope>NUCLEOTIDE SEQUENCE [LARGE SCALE GENOMIC DNA]</scope>
    <source>
        <strain evidence="15">ATCC PRA-179</strain>
    </source>
</reference>
<dbReference type="OrthoDB" id="260519at2759"/>
<comment type="caution">
    <text evidence="15">The sequence shown here is derived from an EMBL/GenBank/DDBJ whole genome shotgun (WGS) entry which is preliminary data.</text>
</comment>
<evidence type="ECO:0000256" key="1">
    <source>
        <dbReference type="ARBA" id="ARBA00004141"/>
    </source>
</evidence>
<dbReference type="GO" id="GO:0016717">
    <property type="term" value="F:oxidoreductase activity, acting on paired donors, with oxidation of a pair of donors resulting in the reduction of molecular oxygen to two molecules of water"/>
    <property type="evidence" value="ECO:0007669"/>
    <property type="project" value="TreeGrafter"/>
</dbReference>
<dbReference type="InterPro" id="IPR012171">
    <property type="entry name" value="Fatty_acid_desaturase"/>
</dbReference>
<feature type="transmembrane region" description="Helical" evidence="13">
    <location>
        <begin position="934"/>
        <end position="964"/>
    </location>
</feature>
<comment type="similarity">
    <text evidence="3">Belongs to the fatty acid desaturase type 1 family.</text>
</comment>
<evidence type="ECO:0000259" key="14">
    <source>
        <dbReference type="PROSITE" id="PS50255"/>
    </source>
</evidence>